<dbReference type="Gene3D" id="1.20.120.1220">
    <property type="match status" value="1"/>
</dbReference>
<keyword evidence="4" id="KW-1185">Reference proteome</keyword>
<accession>A0A9X1QRR3</accession>
<dbReference type="Proteomes" id="UP001139336">
    <property type="component" value="Unassembled WGS sequence"/>
</dbReference>
<evidence type="ECO:0000256" key="1">
    <source>
        <dbReference type="SAM" id="Phobius"/>
    </source>
</evidence>
<keyword evidence="1" id="KW-0472">Membrane</keyword>
<name>A0A9X1QRR3_9CORY</name>
<feature type="transmembrane region" description="Helical" evidence="1">
    <location>
        <begin position="6"/>
        <end position="25"/>
    </location>
</feature>
<comment type="caution">
    <text evidence="3">The sequence shown here is derived from an EMBL/GenBank/DDBJ whole genome shotgun (WGS) entry which is preliminary data.</text>
</comment>
<dbReference type="Pfam" id="PF01478">
    <property type="entry name" value="Peptidase_A24"/>
    <property type="match status" value="1"/>
</dbReference>
<feature type="domain" description="Prepilin type IV endopeptidase peptidase" evidence="2">
    <location>
        <begin position="16"/>
        <end position="113"/>
    </location>
</feature>
<dbReference type="InterPro" id="IPR000045">
    <property type="entry name" value="Prepilin_IV_endopep_pep"/>
</dbReference>
<dbReference type="GO" id="GO:0016020">
    <property type="term" value="C:membrane"/>
    <property type="evidence" value="ECO:0007669"/>
    <property type="project" value="InterPro"/>
</dbReference>
<gene>
    <name evidence="3" type="ORF">L1O03_05090</name>
</gene>
<feature type="transmembrane region" description="Helical" evidence="1">
    <location>
        <begin position="37"/>
        <end position="65"/>
    </location>
</feature>
<dbReference type="GO" id="GO:0004190">
    <property type="term" value="F:aspartic-type endopeptidase activity"/>
    <property type="evidence" value="ECO:0007669"/>
    <property type="project" value="InterPro"/>
</dbReference>
<evidence type="ECO:0000259" key="2">
    <source>
        <dbReference type="Pfam" id="PF01478"/>
    </source>
</evidence>
<feature type="transmembrane region" description="Helical" evidence="1">
    <location>
        <begin position="130"/>
        <end position="155"/>
    </location>
</feature>
<keyword evidence="1" id="KW-0812">Transmembrane</keyword>
<feature type="transmembrane region" description="Helical" evidence="1">
    <location>
        <begin position="85"/>
        <end position="109"/>
    </location>
</feature>
<dbReference type="RefSeq" id="WP_236118345.1">
    <property type="nucleotide sequence ID" value="NZ_JAKGSI010000002.1"/>
</dbReference>
<dbReference type="EMBL" id="JAKGSI010000002">
    <property type="protein sequence ID" value="MCF4006553.1"/>
    <property type="molecule type" value="Genomic_DNA"/>
</dbReference>
<evidence type="ECO:0000313" key="4">
    <source>
        <dbReference type="Proteomes" id="UP001139336"/>
    </source>
</evidence>
<reference evidence="3" key="1">
    <citation type="submission" date="2022-01" db="EMBL/GenBank/DDBJ databases">
        <title>Corynebacterium sp. nov isolated from isolated from the feces of the greater white-fronted geese (Anser albifrons) at Poyang Lake, PR China.</title>
        <authorList>
            <person name="Liu Q."/>
        </authorList>
    </citation>
    <scope>NUCLEOTIDE SEQUENCE</scope>
    <source>
        <strain evidence="3">JCM 32435</strain>
    </source>
</reference>
<sequence>MVMDRGMAGILLGCVLAWGASLWWWDRRHGRLPDALTLPAAALVVLASCWGGHPFAVLGGLGWAGTYALLALASRGGIGGGDVKLALSLGTAAAWGGGVAAVLGAVLIANALAVGEMLWRRSARHAHGPAMLLGTALSLGIMFVLVGVEGLWAGYYASLTSR</sequence>
<proteinExistence type="predicted"/>
<dbReference type="AlphaFoldDB" id="A0A9X1QRR3"/>
<organism evidence="3 4">
    <name type="scientific">Corynebacterium uropygiale</name>
    <dbReference type="NCBI Taxonomy" id="1775911"/>
    <lineage>
        <taxon>Bacteria</taxon>
        <taxon>Bacillati</taxon>
        <taxon>Actinomycetota</taxon>
        <taxon>Actinomycetes</taxon>
        <taxon>Mycobacteriales</taxon>
        <taxon>Corynebacteriaceae</taxon>
        <taxon>Corynebacterium</taxon>
    </lineage>
</organism>
<protein>
    <submittedName>
        <fullName evidence="3">A24 family peptidase</fullName>
    </submittedName>
</protein>
<keyword evidence="1" id="KW-1133">Transmembrane helix</keyword>
<evidence type="ECO:0000313" key="3">
    <source>
        <dbReference type="EMBL" id="MCF4006553.1"/>
    </source>
</evidence>